<dbReference type="GO" id="GO:0015297">
    <property type="term" value="F:antiporter activity"/>
    <property type="evidence" value="ECO:0007669"/>
    <property type="project" value="InterPro"/>
</dbReference>
<organism evidence="9 10">
    <name type="scientific">Actinomadura rubrobrunea</name>
    <dbReference type="NCBI Taxonomy" id="115335"/>
    <lineage>
        <taxon>Bacteria</taxon>
        <taxon>Bacillati</taxon>
        <taxon>Actinomycetota</taxon>
        <taxon>Actinomycetes</taxon>
        <taxon>Streptosporangiales</taxon>
        <taxon>Thermomonosporaceae</taxon>
        <taxon>Actinomadura</taxon>
    </lineage>
</organism>
<dbReference type="AlphaFoldDB" id="A0A9W6UWQ2"/>
<dbReference type="Pfam" id="PF00999">
    <property type="entry name" value="Na_H_Exchanger"/>
    <property type="match status" value="1"/>
</dbReference>
<dbReference type="InterPro" id="IPR050794">
    <property type="entry name" value="CPA2_transporter"/>
</dbReference>
<reference evidence="9" key="1">
    <citation type="submission" date="2023-02" db="EMBL/GenBank/DDBJ databases">
        <title>Actinomadura rubrobrunea NBRC 14622.</title>
        <authorList>
            <person name="Ichikawa N."/>
            <person name="Sato H."/>
            <person name="Tonouchi N."/>
        </authorList>
    </citation>
    <scope>NUCLEOTIDE SEQUENCE</scope>
    <source>
        <strain evidence="9">NBRC 14622</strain>
    </source>
</reference>
<feature type="transmembrane region" description="Helical" evidence="7">
    <location>
        <begin position="299"/>
        <end position="318"/>
    </location>
</feature>
<accession>A0A9W6UWQ2</accession>
<evidence type="ECO:0000259" key="8">
    <source>
        <dbReference type="Pfam" id="PF00999"/>
    </source>
</evidence>
<dbReference type="GO" id="GO:0016020">
    <property type="term" value="C:membrane"/>
    <property type="evidence" value="ECO:0007669"/>
    <property type="project" value="UniProtKB-SubCell"/>
</dbReference>
<keyword evidence="3 7" id="KW-0812">Transmembrane</keyword>
<feature type="transmembrane region" description="Helical" evidence="7">
    <location>
        <begin position="47"/>
        <end position="66"/>
    </location>
</feature>
<evidence type="ECO:0000313" key="9">
    <source>
        <dbReference type="EMBL" id="GLW63905.1"/>
    </source>
</evidence>
<keyword evidence="5" id="KW-0406">Ion transport</keyword>
<feature type="transmembrane region" description="Helical" evidence="7">
    <location>
        <begin position="395"/>
        <end position="416"/>
    </location>
</feature>
<feature type="domain" description="Cation/H+ exchanger transmembrane" evidence="8">
    <location>
        <begin position="29"/>
        <end position="407"/>
    </location>
</feature>
<evidence type="ECO:0000256" key="6">
    <source>
        <dbReference type="ARBA" id="ARBA00023136"/>
    </source>
</evidence>
<feature type="transmembrane region" description="Helical" evidence="7">
    <location>
        <begin position="81"/>
        <end position="103"/>
    </location>
</feature>
<feature type="transmembrane region" description="Helical" evidence="7">
    <location>
        <begin position="217"/>
        <end position="236"/>
    </location>
</feature>
<keyword evidence="6 7" id="KW-0472">Membrane</keyword>
<evidence type="ECO:0000256" key="4">
    <source>
        <dbReference type="ARBA" id="ARBA00022989"/>
    </source>
</evidence>
<evidence type="ECO:0000256" key="5">
    <source>
        <dbReference type="ARBA" id="ARBA00023065"/>
    </source>
</evidence>
<dbReference type="PANTHER" id="PTHR32468:SF0">
    <property type="entry name" value="K(+)_H(+) ANTIPORTER 1"/>
    <property type="match status" value="1"/>
</dbReference>
<dbReference type="Proteomes" id="UP001165124">
    <property type="component" value="Unassembled WGS sequence"/>
</dbReference>
<gene>
    <name evidence="9" type="ORF">Arub01_21490</name>
</gene>
<feature type="transmembrane region" description="Helical" evidence="7">
    <location>
        <begin position="21"/>
        <end position="40"/>
    </location>
</feature>
<evidence type="ECO:0000313" key="10">
    <source>
        <dbReference type="Proteomes" id="UP001165124"/>
    </source>
</evidence>
<keyword evidence="4 7" id="KW-1133">Transmembrane helix</keyword>
<feature type="transmembrane region" description="Helical" evidence="7">
    <location>
        <begin position="330"/>
        <end position="352"/>
    </location>
</feature>
<name>A0A9W6UWQ2_9ACTN</name>
<feature type="transmembrane region" description="Helical" evidence="7">
    <location>
        <begin position="364"/>
        <end position="383"/>
    </location>
</feature>
<feature type="transmembrane region" description="Helical" evidence="7">
    <location>
        <begin position="148"/>
        <end position="171"/>
    </location>
</feature>
<dbReference type="InterPro" id="IPR038770">
    <property type="entry name" value="Na+/solute_symporter_sf"/>
</dbReference>
<dbReference type="RefSeq" id="WP_067915609.1">
    <property type="nucleotide sequence ID" value="NZ_BSRZ01000004.1"/>
</dbReference>
<keyword evidence="2" id="KW-0813">Transport</keyword>
<comment type="caution">
    <text evidence="9">The sequence shown here is derived from an EMBL/GenBank/DDBJ whole genome shotgun (WGS) entry which is preliminary data.</text>
</comment>
<evidence type="ECO:0000256" key="2">
    <source>
        <dbReference type="ARBA" id="ARBA00022448"/>
    </source>
</evidence>
<comment type="subcellular location">
    <subcellularLocation>
        <location evidence="1">Membrane</location>
        <topology evidence="1">Multi-pass membrane protein</topology>
    </subcellularLocation>
</comment>
<dbReference type="InterPro" id="IPR006153">
    <property type="entry name" value="Cation/H_exchanger_TM"/>
</dbReference>
<dbReference type="GO" id="GO:1902600">
    <property type="term" value="P:proton transmembrane transport"/>
    <property type="evidence" value="ECO:0007669"/>
    <property type="project" value="InterPro"/>
</dbReference>
<keyword evidence="10" id="KW-1185">Reference proteome</keyword>
<dbReference type="EMBL" id="BSRZ01000004">
    <property type="protein sequence ID" value="GLW63905.1"/>
    <property type="molecule type" value="Genomic_DNA"/>
</dbReference>
<evidence type="ECO:0000256" key="3">
    <source>
        <dbReference type="ARBA" id="ARBA00022692"/>
    </source>
</evidence>
<evidence type="ECO:0000256" key="1">
    <source>
        <dbReference type="ARBA" id="ARBA00004141"/>
    </source>
</evidence>
<dbReference type="PANTHER" id="PTHR32468">
    <property type="entry name" value="CATION/H + ANTIPORTER"/>
    <property type="match status" value="1"/>
</dbReference>
<dbReference type="Gene3D" id="1.20.1530.20">
    <property type="match status" value="1"/>
</dbReference>
<feature type="transmembrane region" description="Helical" evidence="7">
    <location>
        <begin position="115"/>
        <end position="136"/>
    </location>
</feature>
<feature type="transmembrane region" description="Helical" evidence="7">
    <location>
        <begin position="183"/>
        <end position="205"/>
    </location>
</feature>
<sequence length="441" mass="46707">MDAHTVAAAATDKNLELVLKVLPAVVVILLTSAVCGRLALMVWQPRVLGEMVAGVLLGPTLFGWLFPDAQQALFPPEVKSILYVLSTIGLTLYMFLVGAGLDHGGEERGGLHRPVVLAVSGIVPSLLLGGAAGLALSSQLSRPDVDPWLFAAFMGGALSLTAFPMLARILYERDLHNSRLGRLSLLAAAIDDAAAWCLLAVLSAVHLGSGSGSALRTIVLSLVFAAVALGVVRPLLRPLGRAVARAGDMSLGQTYLVVLVPLTAGWLTDWIGVYSVFGGFVAGLTMPRDAEFRRILHDRMMNVVSVLLLPIFFTFSGLNTQLNGLGGGAMLLSFLLILLAAFAGKFFGCSLAMRGLGFGPRESYAVGALMNARGLMILIFINIGLAQGMITREVFAMLVLVAVLTTASALPLYSLALPRRLEEEQRARERSPEKAAPARVA</sequence>
<evidence type="ECO:0000256" key="7">
    <source>
        <dbReference type="SAM" id="Phobius"/>
    </source>
</evidence>
<protein>
    <submittedName>
        <fullName evidence="9">Potassium transporter</fullName>
    </submittedName>
</protein>
<proteinExistence type="predicted"/>